<dbReference type="CDD" id="cd02440">
    <property type="entry name" value="AdoMet_MTases"/>
    <property type="match status" value="1"/>
</dbReference>
<dbReference type="AlphaFoldDB" id="A0A1Q5UBN7"/>
<dbReference type="Pfam" id="PF13649">
    <property type="entry name" value="Methyltransf_25"/>
    <property type="match status" value="1"/>
</dbReference>
<dbReference type="Proteomes" id="UP000186955">
    <property type="component" value="Unassembled WGS sequence"/>
</dbReference>
<organism evidence="2 3">
    <name type="scientific">Penicillium subrubescens</name>
    <dbReference type="NCBI Taxonomy" id="1316194"/>
    <lineage>
        <taxon>Eukaryota</taxon>
        <taxon>Fungi</taxon>
        <taxon>Dikarya</taxon>
        <taxon>Ascomycota</taxon>
        <taxon>Pezizomycotina</taxon>
        <taxon>Eurotiomycetes</taxon>
        <taxon>Eurotiomycetidae</taxon>
        <taxon>Eurotiales</taxon>
        <taxon>Aspergillaceae</taxon>
        <taxon>Penicillium</taxon>
    </lineage>
</organism>
<sequence>MQDDITQIMKDDYDIFIVATAVPADWSVRLAVINFLISGGEKVLGVPFLLTQSRHTQGYTTQKHNFQKLHSSRAAGYSVLALVVGSEAMVFEPAKRINGGIESIVVRTQLRKDLMETARLAVLDEMPKYRGALVRVDLWVDCETERVEFLDATYSLDLFSPISRTIDDKLVQSTVPGGHTALLDLMIAVMMTEDKASGIQQKVIDSYATFQPQYDESMTPTPYFRFMQKLTLDFDWTGTVLDLGCGTGVLGTLLHEKGAPFSIMGVDLSPEMTQSPAVLSYYVSPVTVGPLQTTIMKSIEFDHVACFGALGYLPEPDFIAVLMRMFMVARKSITFDVGDFSDVSPDTDPDDALMLWNNHLKTWKNFRVPVGWRFACNEYGLYFHDEQKGCKEVGYMVRLERAV</sequence>
<evidence type="ECO:0000313" key="3">
    <source>
        <dbReference type="Proteomes" id="UP000186955"/>
    </source>
</evidence>
<evidence type="ECO:0000259" key="1">
    <source>
        <dbReference type="Pfam" id="PF13649"/>
    </source>
</evidence>
<protein>
    <recommendedName>
        <fullName evidence="1">Methyltransferase domain-containing protein</fullName>
    </recommendedName>
</protein>
<reference evidence="2 3" key="1">
    <citation type="submission" date="2016-10" db="EMBL/GenBank/DDBJ databases">
        <title>Genome sequence of the ascomycete fungus Penicillium subrubescens.</title>
        <authorList>
            <person name="De Vries R.P."/>
            <person name="Peng M."/>
            <person name="Dilokpimol A."/>
            <person name="Hilden K."/>
            <person name="Makela M.R."/>
            <person name="Grigoriev I."/>
            <person name="Riley R."/>
            <person name="Granchi Z."/>
        </authorList>
    </citation>
    <scope>NUCLEOTIDE SEQUENCE [LARGE SCALE GENOMIC DNA]</scope>
    <source>
        <strain evidence="2 3">CBS 132785</strain>
    </source>
</reference>
<comment type="caution">
    <text evidence="2">The sequence shown here is derived from an EMBL/GenBank/DDBJ whole genome shotgun (WGS) entry which is preliminary data.</text>
</comment>
<gene>
    <name evidence="2" type="ORF">PENSUB_4729</name>
</gene>
<keyword evidence="3" id="KW-1185">Reference proteome</keyword>
<evidence type="ECO:0000313" key="2">
    <source>
        <dbReference type="EMBL" id="OKP09898.1"/>
    </source>
</evidence>
<proteinExistence type="predicted"/>
<dbReference type="InterPro" id="IPR041698">
    <property type="entry name" value="Methyltransf_25"/>
</dbReference>
<dbReference type="EMBL" id="MNBE01000437">
    <property type="protein sequence ID" value="OKP09898.1"/>
    <property type="molecule type" value="Genomic_DNA"/>
</dbReference>
<accession>A0A1Q5UBN7</accession>
<name>A0A1Q5UBN7_9EURO</name>
<dbReference type="Gene3D" id="3.40.50.150">
    <property type="entry name" value="Vaccinia Virus protein VP39"/>
    <property type="match status" value="1"/>
</dbReference>
<feature type="domain" description="Methyltransferase" evidence="1">
    <location>
        <begin position="240"/>
        <end position="330"/>
    </location>
</feature>
<dbReference type="SUPFAM" id="SSF53335">
    <property type="entry name" value="S-adenosyl-L-methionine-dependent methyltransferases"/>
    <property type="match status" value="1"/>
</dbReference>
<dbReference type="InterPro" id="IPR029063">
    <property type="entry name" value="SAM-dependent_MTases_sf"/>
</dbReference>